<dbReference type="Gene3D" id="3.40.50.720">
    <property type="entry name" value="NAD(P)-binding Rossmann-like Domain"/>
    <property type="match status" value="1"/>
</dbReference>
<sequence>MDPIELLFIPMTPSSTLSNRTALITGGSRGIGAAIVRDLASRGANVFFTYLSNSDLALDLCRELSSPIQRVVAFQANACDRDSDAKIVAAVLEAFSSGIDILVHNAGGSVIKPLGGFTHEEYRRVYE</sequence>
<reference evidence="3 4" key="1">
    <citation type="journal article" date="2023" name="G3 (Bethesda)">
        <title>A chromosome-level genome assembly of Zasmidium syzygii isolated from banana leaves.</title>
        <authorList>
            <person name="van Westerhoven A.C."/>
            <person name="Mehrabi R."/>
            <person name="Talebi R."/>
            <person name="Steentjes M.B.F."/>
            <person name="Corcolon B."/>
            <person name="Chong P.A."/>
            <person name="Kema G.H.J."/>
            <person name="Seidl M.F."/>
        </authorList>
    </citation>
    <scope>NUCLEOTIDE SEQUENCE [LARGE SCALE GENOMIC DNA]</scope>
    <source>
        <strain evidence="3 4">P124</strain>
    </source>
</reference>
<dbReference type="PANTHER" id="PTHR48107:SF7">
    <property type="entry name" value="RE15974P"/>
    <property type="match status" value="1"/>
</dbReference>
<evidence type="ECO:0000256" key="2">
    <source>
        <dbReference type="ARBA" id="ARBA00023002"/>
    </source>
</evidence>
<dbReference type="PANTHER" id="PTHR48107">
    <property type="entry name" value="NADPH-DEPENDENT ALDEHYDE REDUCTASE-LIKE PROTEIN, CHLOROPLASTIC-RELATED"/>
    <property type="match status" value="1"/>
</dbReference>
<evidence type="ECO:0000256" key="1">
    <source>
        <dbReference type="ARBA" id="ARBA00006484"/>
    </source>
</evidence>
<name>A0ABR0EB79_ZASCE</name>
<proteinExistence type="inferred from homology"/>
<dbReference type="InterPro" id="IPR036291">
    <property type="entry name" value="NAD(P)-bd_dom_sf"/>
</dbReference>
<evidence type="ECO:0000313" key="4">
    <source>
        <dbReference type="Proteomes" id="UP001305779"/>
    </source>
</evidence>
<dbReference type="InterPro" id="IPR002347">
    <property type="entry name" value="SDR_fam"/>
</dbReference>
<dbReference type="PRINTS" id="PR00081">
    <property type="entry name" value="GDHRDH"/>
</dbReference>
<dbReference type="SUPFAM" id="SSF51735">
    <property type="entry name" value="NAD(P)-binding Rossmann-fold domains"/>
    <property type="match status" value="1"/>
</dbReference>
<comment type="caution">
    <text evidence="3">The sequence shown here is derived from an EMBL/GenBank/DDBJ whole genome shotgun (WGS) entry which is preliminary data.</text>
</comment>
<comment type="similarity">
    <text evidence="1">Belongs to the short-chain dehydrogenases/reductases (SDR) family.</text>
</comment>
<organism evidence="3 4">
    <name type="scientific">Zasmidium cellare</name>
    <name type="common">Wine cellar mold</name>
    <name type="synonym">Racodium cellare</name>
    <dbReference type="NCBI Taxonomy" id="395010"/>
    <lineage>
        <taxon>Eukaryota</taxon>
        <taxon>Fungi</taxon>
        <taxon>Dikarya</taxon>
        <taxon>Ascomycota</taxon>
        <taxon>Pezizomycotina</taxon>
        <taxon>Dothideomycetes</taxon>
        <taxon>Dothideomycetidae</taxon>
        <taxon>Mycosphaerellales</taxon>
        <taxon>Mycosphaerellaceae</taxon>
        <taxon>Zasmidium</taxon>
    </lineage>
</organism>
<accession>A0ABR0EB79</accession>
<keyword evidence="4" id="KW-1185">Reference proteome</keyword>
<protein>
    <submittedName>
        <fullName evidence="3">Uncharacterized protein</fullName>
    </submittedName>
</protein>
<dbReference type="Proteomes" id="UP001305779">
    <property type="component" value="Unassembled WGS sequence"/>
</dbReference>
<dbReference type="Pfam" id="PF00106">
    <property type="entry name" value="adh_short"/>
    <property type="match status" value="1"/>
</dbReference>
<keyword evidence="2" id="KW-0560">Oxidoreductase</keyword>
<evidence type="ECO:0000313" key="3">
    <source>
        <dbReference type="EMBL" id="KAK4498535.1"/>
    </source>
</evidence>
<dbReference type="EMBL" id="JAXOVC010000008">
    <property type="protein sequence ID" value="KAK4498535.1"/>
    <property type="molecule type" value="Genomic_DNA"/>
</dbReference>
<gene>
    <name evidence="3" type="ORF">PRZ48_011193</name>
</gene>
<dbReference type="CDD" id="cd05233">
    <property type="entry name" value="SDR_c"/>
    <property type="match status" value="1"/>
</dbReference>